<dbReference type="GO" id="GO:0016491">
    <property type="term" value="F:oxidoreductase activity"/>
    <property type="evidence" value="ECO:0007669"/>
    <property type="project" value="InterPro"/>
</dbReference>
<dbReference type="RefSeq" id="WP_179541017.1">
    <property type="nucleotide sequence ID" value="NZ_BAAALL010000004.1"/>
</dbReference>
<dbReference type="InterPro" id="IPR017927">
    <property type="entry name" value="FAD-bd_FR_type"/>
</dbReference>
<dbReference type="CDD" id="cd06193">
    <property type="entry name" value="siderophore_interacting"/>
    <property type="match status" value="1"/>
</dbReference>
<organism evidence="2 3">
    <name type="scientific">Nesterenkonia xinjiangensis</name>
    <dbReference type="NCBI Taxonomy" id="225327"/>
    <lineage>
        <taxon>Bacteria</taxon>
        <taxon>Bacillati</taxon>
        <taxon>Actinomycetota</taxon>
        <taxon>Actinomycetes</taxon>
        <taxon>Micrococcales</taxon>
        <taxon>Micrococcaceae</taxon>
        <taxon>Nesterenkonia</taxon>
    </lineage>
</organism>
<keyword evidence="3" id="KW-1185">Reference proteome</keyword>
<dbReference type="InterPro" id="IPR039261">
    <property type="entry name" value="FNR_nucleotide-bd"/>
</dbReference>
<dbReference type="AlphaFoldDB" id="A0A7Z0GKC9"/>
<evidence type="ECO:0000313" key="3">
    <source>
        <dbReference type="Proteomes" id="UP000535437"/>
    </source>
</evidence>
<comment type="caution">
    <text evidence="2">The sequence shown here is derived from an EMBL/GenBank/DDBJ whole genome shotgun (WGS) entry which is preliminary data.</text>
</comment>
<dbReference type="Proteomes" id="UP000535437">
    <property type="component" value="Unassembled WGS sequence"/>
</dbReference>
<feature type="domain" description="FAD-binding FR-type" evidence="1">
    <location>
        <begin position="23"/>
        <end position="155"/>
    </location>
</feature>
<accession>A0A7Z0GKC9</accession>
<dbReference type="Gene3D" id="3.40.50.80">
    <property type="entry name" value="Nucleotide-binding domain of ferredoxin-NADP reductase (FNR) module"/>
    <property type="match status" value="1"/>
</dbReference>
<dbReference type="PANTHER" id="PTHR30157">
    <property type="entry name" value="FERRIC REDUCTASE, NADPH-DEPENDENT"/>
    <property type="match status" value="1"/>
</dbReference>
<dbReference type="EMBL" id="JACCFY010000001">
    <property type="protein sequence ID" value="NYJ77547.1"/>
    <property type="molecule type" value="Genomic_DNA"/>
</dbReference>
<evidence type="ECO:0000313" key="2">
    <source>
        <dbReference type="EMBL" id="NYJ77547.1"/>
    </source>
</evidence>
<dbReference type="InterPro" id="IPR007037">
    <property type="entry name" value="SIP_rossman_dom"/>
</dbReference>
<dbReference type="SUPFAM" id="SSF63380">
    <property type="entry name" value="Riboflavin synthase domain-like"/>
    <property type="match status" value="1"/>
</dbReference>
<dbReference type="InterPro" id="IPR017938">
    <property type="entry name" value="Riboflavin_synthase-like_b-brl"/>
</dbReference>
<dbReference type="Pfam" id="PF04954">
    <property type="entry name" value="SIP"/>
    <property type="match status" value="1"/>
</dbReference>
<protein>
    <submittedName>
        <fullName evidence="2">NADPH-dependent ferric siderophore reductase</fullName>
    </submittedName>
</protein>
<dbReference type="InterPro" id="IPR013113">
    <property type="entry name" value="SIP_FAD-bd"/>
</dbReference>
<dbReference type="Pfam" id="PF08021">
    <property type="entry name" value="FAD_binding_9"/>
    <property type="match status" value="1"/>
</dbReference>
<name>A0A7Z0GKC9_9MICC</name>
<sequence length="283" mass="30776">MSRLARLLPAPQRAAPPPRRETYRAFATTVHAVQDLSPRMRRVTLAAPQFTDYLTSRADDFFALLIPGADGLALPPEGLVGTTPRGLVTAIPEAQRPELRWYTIRDHRPDAGEIDVDIVLHGSDPESGPGSRWASRAEPGDTVGFAEGNGIYNPPAAAHHQLFFADITAVPALAAILGAPEPSPGQPRPGRTAMAHVEVPEAEDIIEIDTDVAVHWHVRGSRNPGFSIPQILDGVPRGQIDYAWVCAEADLVKQTRRLLVREGGVSKDMITFSGYWRRGAARN</sequence>
<evidence type="ECO:0000259" key="1">
    <source>
        <dbReference type="PROSITE" id="PS51384"/>
    </source>
</evidence>
<proteinExistence type="predicted"/>
<dbReference type="Gene3D" id="2.40.30.10">
    <property type="entry name" value="Translation factors"/>
    <property type="match status" value="1"/>
</dbReference>
<dbReference type="PROSITE" id="PS51384">
    <property type="entry name" value="FAD_FR"/>
    <property type="match status" value="1"/>
</dbReference>
<dbReference type="PANTHER" id="PTHR30157:SF0">
    <property type="entry name" value="NADPH-DEPENDENT FERRIC-CHELATE REDUCTASE"/>
    <property type="match status" value="1"/>
</dbReference>
<reference evidence="2 3" key="1">
    <citation type="submission" date="2020-07" db="EMBL/GenBank/DDBJ databases">
        <title>Sequencing the genomes of 1000 actinobacteria strains.</title>
        <authorList>
            <person name="Klenk H.-P."/>
        </authorList>
    </citation>
    <scope>NUCLEOTIDE SEQUENCE [LARGE SCALE GENOMIC DNA]</scope>
    <source>
        <strain evidence="2 3">DSM 15475</strain>
    </source>
</reference>
<gene>
    <name evidence="2" type="ORF">HNR09_000958</name>
</gene>
<dbReference type="InterPro" id="IPR039374">
    <property type="entry name" value="SIP_fam"/>
</dbReference>